<feature type="transmembrane region" description="Helical" evidence="8">
    <location>
        <begin position="12"/>
        <end position="29"/>
    </location>
</feature>
<dbReference type="OMA" id="ASETWCV"/>
<dbReference type="Proteomes" id="UP000036987">
    <property type="component" value="Unassembled WGS sequence"/>
</dbReference>
<evidence type="ECO:0000256" key="1">
    <source>
        <dbReference type="ARBA" id="ARBA00004609"/>
    </source>
</evidence>
<evidence type="ECO:0000256" key="7">
    <source>
        <dbReference type="ARBA" id="ARBA00023180"/>
    </source>
</evidence>
<comment type="caution">
    <text evidence="10">The sequence shown here is derived from an EMBL/GenBank/DDBJ whole genome shotgun (WGS) entry which is preliminary data.</text>
</comment>
<dbReference type="Pfam" id="PF07983">
    <property type="entry name" value="X8"/>
    <property type="match status" value="1"/>
</dbReference>
<protein>
    <submittedName>
        <fullName evidence="10">CBM43-containing protein</fullName>
    </submittedName>
</protein>
<dbReference type="PANTHER" id="PTHR31044:SF33">
    <property type="entry name" value="PLASMODESMATA CALLOSE-BINDING PROTEIN 5"/>
    <property type="match status" value="1"/>
</dbReference>
<evidence type="ECO:0000313" key="11">
    <source>
        <dbReference type="Proteomes" id="UP000036987"/>
    </source>
</evidence>
<dbReference type="AlphaFoldDB" id="A0A0K9PMJ6"/>
<keyword evidence="11" id="KW-1185">Reference proteome</keyword>
<dbReference type="SMART" id="SM00768">
    <property type="entry name" value="X8"/>
    <property type="match status" value="1"/>
</dbReference>
<evidence type="ECO:0000256" key="6">
    <source>
        <dbReference type="ARBA" id="ARBA00023157"/>
    </source>
</evidence>
<keyword evidence="8" id="KW-1133">Transmembrane helix</keyword>
<reference evidence="11" key="1">
    <citation type="journal article" date="2016" name="Nature">
        <title>The genome of the seagrass Zostera marina reveals angiosperm adaptation to the sea.</title>
        <authorList>
            <person name="Olsen J.L."/>
            <person name="Rouze P."/>
            <person name="Verhelst B."/>
            <person name="Lin Y.-C."/>
            <person name="Bayer T."/>
            <person name="Collen J."/>
            <person name="Dattolo E."/>
            <person name="De Paoli E."/>
            <person name="Dittami S."/>
            <person name="Maumus F."/>
            <person name="Michel G."/>
            <person name="Kersting A."/>
            <person name="Lauritano C."/>
            <person name="Lohaus R."/>
            <person name="Toepel M."/>
            <person name="Tonon T."/>
            <person name="Vanneste K."/>
            <person name="Amirebrahimi M."/>
            <person name="Brakel J."/>
            <person name="Bostroem C."/>
            <person name="Chovatia M."/>
            <person name="Grimwood J."/>
            <person name="Jenkins J.W."/>
            <person name="Jueterbock A."/>
            <person name="Mraz A."/>
            <person name="Stam W.T."/>
            <person name="Tice H."/>
            <person name="Bornberg-Bauer E."/>
            <person name="Green P.J."/>
            <person name="Pearson G.A."/>
            <person name="Procaccini G."/>
            <person name="Duarte C.M."/>
            <person name="Schmutz J."/>
            <person name="Reusch T.B.H."/>
            <person name="Van de Peer Y."/>
        </authorList>
    </citation>
    <scope>NUCLEOTIDE SEQUENCE [LARGE SCALE GENOMIC DNA]</scope>
    <source>
        <strain evidence="11">cv. Finnish</strain>
    </source>
</reference>
<dbReference type="GO" id="GO:0009506">
    <property type="term" value="C:plasmodesma"/>
    <property type="evidence" value="ECO:0007669"/>
    <property type="project" value="UniProtKB-ARBA"/>
</dbReference>
<feature type="domain" description="X8" evidence="9">
    <location>
        <begin position="38"/>
        <end position="132"/>
    </location>
</feature>
<comment type="subcellular location">
    <subcellularLocation>
        <location evidence="1">Cell membrane</location>
        <topology evidence="1">Lipid-anchor</topology>
        <topology evidence="1">GPI-anchor</topology>
    </subcellularLocation>
</comment>
<proteinExistence type="predicted"/>
<organism evidence="10 11">
    <name type="scientific">Zostera marina</name>
    <name type="common">Eelgrass</name>
    <dbReference type="NCBI Taxonomy" id="29655"/>
    <lineage>
        <taxon>Eukaryota</taxon>
        <taxon>Viridiplantae</taxon>
        <taxon>Streptophyta</taxon>
        <taxon>Embryophyta</taxon>
        <taxon>Tracheophyta</taxon>
        <taxon>Spermatophyta</taxon>
        <taxon>Magnoliopsida</taxon>
        <taxon>Liliopsida</taxon>
        <taxon>Zosteraceae</taxon>
        <taxon>Zostera</taxon>
    </lineage>
</organism>
<keyword evidence="2" id="KW-1003">Cell membrane</keyword>
<evidence type="ECO:0000313" key="10">
    <source>
        <dbReference type="EMBL" id="KMZ70186.1"/>
    </source>
</evidence>
<keyword evidence="8" id="KW-0812">Transmembrane</keyword>
<keyword evidence="6" id="KW-1015">Disulfide bond</keyword>
<evidence type="ECO:0000256" key="4">
    <source>
        <dbReference type="ARBA" id="ARBA00022729"/>
    </source>
</evidence>
<evidence type="ECO:0000256" key="2">
    <source>
        <dbReference type="ARBA" id="ARBA00022475"/>
    </source>
</evidence>
<dbReference type="FunFam" id="1.20.58.1040:FF:000001">
    <property type="entry name" value="Glucan endo-1,3-beta-glucosidase 4"/>
    <property type="match status" value="1"/>
</dbReference>
<gene>
    <name evidence="10" type="ORF">ZOSMA_1G01580</name>
</gene>
<dbReference type="GO" id="GO:0005886">
    <property type="term" value="C:plasma membrane"/>
    <property type="evidence" value="ECO:0007669"/>
    <property type="project" value="UniProtKB-SubCell"/>
</dbReference>
<dbReference type="GO" id="GO:0098552">
    <property type="term" value="C:side of membrane"/>
    <property type="evidence" value="ECO:0007669"/>
    <property type="project" value="UniProtKB-KW"/>
</dbReference>
<evidence type="ECO:0000256" key="5">
    <source>
        <dbReference type="ARBA" id="ARBA00023136"/>
    </source>
</evidence>
<evidence type="ECO:0000256" key="8">
    <source>
        <dbReference type="SAM" id="Phobius"/>
    </source>
</evidence>
<dbReference type="InterPro" id="IPR044788">
    <property type="entry name" value="X8_dom_prot"/>
</dbReference>
<keyword evidence="3" id="KW-0449">Lipoprotein</keyword>
<evidence type="ECO:0000259" key="9">
    <source>
        <dbReference type="SMART" id="SM00768"/>
    </source>
</evidence>
<sequence length="195" mass="20872">MSAKVNPPISTVYSFIFFFFSSSLAVVSGGKPEGRVELWCVAKNNADDQALQAAIDWACGVPPAGGVDCSAIQQGGACFLPEDLQFHASYAFNEYYNRKPTEADACDFAGTALLTQLDPSRSVSNVNKNCKFPSNFAVSNGSLTTNSDSDSGLSSESGPGNAYYMMSVVGSNVVPYWAVNIGLLLYLYFFNVLNC</sequence>
<accession>A0A0K9PMJ6</accession>
<name>A0A0K9PMJ6_ZOSMR</name>
<dbReference type="InterPro" id="IPR012946">
    <property type="entry name" value="X8"/>
</dbReference>
<evidence type="ECO:0000256" key="3">
    <source>
        <dbReference type="ARBA" id="ARBA00022622"/>
    </source>
</evidence>
<dbReference type="PANTHER" id="PTHR31044">
    <property type="entry name" value="BETA-1,3 GLUCANASE"/>
    <property type="match status" value="1"/>
</dbReference>
<keyword evidence="3" id="KW-0336">GPI-anchor</keyword>
<feature type="transmembrane region" description="Helical" evidence="8">
    <location>
        <begin position="174"/>
        <end position="193"/>
    </location>
</feature>
<dbReference type="Gene3D" id="1.20.58.1040">
    <property type="match status" value="1"/>
</dbReference>
<keyword evidence="5 8" id="KW-0472">Membrane</keyword>
<keyword evidence="7" id="KW-0325">Glycoprotein</keyword>
<dbReference type="EMBL" id="LFYR01000729">
    <property type="protein sequence ID" value="KMZ70186.1"/>
    <property type="molecule type" value="Genomic_DNA"/>
</dbReference>
<keyword evidence="4" id="KW-0732">Signal</keyword>
<dbReference type="OrthoDB" id="1919050at2759"/>